<dbReference type="SUPFAM" id="SSF51246">
    <property type="entry name" value="Rudiment single hybrid motif"/>
    <property type="match status" value="1"/>
</dbReference>
<dbReference type="InterPro" id="IPR013815">
    <property type="entry name" value="ATP_grasp_subdomain_1"/>
</dbReference>
<dbReference type="PROSITE" id="PS50975">
    <property type="entry name" value="ATP_GRASP"/>
    <property type="match status" value="1"/>
</dbReference>
<dbReference type="EMBL" id="MK500365">
    <property type="protein sequence ID" value="QBK87639.1"/>
    <property type="molecule type" value="Genomic_DNA"/>
</dbReference>
<evidence type="ECO:0000256" key="4">
    <source>
        <dbReference type="ARBA" id="ARBA00022741"/>
    </source>
</evidence>
<evidence type="ECO:0000256" key="9">
    <source>
        <dbReference type="ARBA" id="ARBA00042864"/>
    </source>
</evidence>
<dbReference type="SMART" id="SM01210">
    <property type="entry name" value="GARS_C"/>
    <property type="match status" value="1"/>
</dbReference>
<dbReference type="Gene3D" id="3.40.50.20">
    <property type="match status" value="1"/>
</dbReference>
<evidence type="ECO:0000256" key="5">
    <source>
        <dbReference type="ARBA" id="ARBA00022755"/>
    </source>
</evidence>
<keyword evidence="3" id="KW-0436">Ligase</keyword>
<dbReference type="EC" id="6.3.4.13" evidence="2"/>
<dbReference type="InterPro" id="IPR011054">
    <property type="entry name" value="Rudment_hybrid_motif"/>
</dbReference>
<gene>
    <name evidence="11" type="ORF">LCMAC201_05520</name>
</gene>
<dbReference type="InterPro" id="IPR020562">
    <property type="entry name" value="PRibGlycinamide_synth_N"/>
</dbReference>
<dbReference type="PROSITE" id="PS00184">
    <property type="entry name" value="GARS"/>
    <property type="match status" value="1"/>
</dbReference>
<comment type="similarity">
    <text evidence="7">Belongs to the GARS family.</text>
</comment>
<keyword evidence="5" id="KW-0658">Purine biosynthesis</keyword>
<dbReference type="InterPro" id="IPR020560">
    <property type="entry name" value="PRibGlycinamide_synth_C-dom"/>
</dbReference>
<keyword evidence="6" id="KW-0067">ATP-binding</keyword>
<dbReference type="UniPathway" id="UPA00074">
    <property type="reaction ID" value="UER00125"/>
</dbReference>
<dbReference type="InterPro" id="IPR020559">
    <property type="entry name" value="PRibGlycinamide_synth_CS"/>
</dbReference>
<dbReference type="InterPro" id="IPR016185">
    <property type="entry name" value="PreATP-grasp_dom_sf"/>
</dbReference>
<dbReference type="Pfam" id="PF02844">
    <property type="entry name" value="GARS_N"/>
    <property type="match status" value="1"/>
</dbReference>
<dbReference type="GO" id="GO:0005524">
    <property type="term" value="F:ATP binding"/>
    <property type="evidence" value="ECO:0007669"/>
    <property type="project" value="UniProtKB-KW"/>
</dbReference>
<feature type="domain" description="ATP-grasp" evidence="10">
    <location>
        <begin position="112"/>
        <end position="318"/>
    </location>
</feature>
<evidence type="ECO:0000256" key="7">
    <source>
        <dbReference type="ARBA" id="ARBA00038345"/>
    </source>
</evidence>
<name>A0A481YWZ7_9VIRU</name>
<evidence type="ECO:0000259" key="10">
    <source>
        <dbReference type="PROSITE" id="PS50975"/>
    </source>
</evidence>
<dbReference type="GO" id="GO:0009113">
    <property type="term" value="P:purine nucleobase biosynthetic process"/>
    <property type="evidence" value="ECO:0007669"/>
    <property type="project" value="InterPro"/>
</dbReference>
<dbReference type="GO" id="GO:0004637">
    <property type="term" value="F:phosphoribosylamine-glycine ligase activity"/>
    <property type="evidence" value="ECO:0007669"/>
    <property type="project" value="UniProtKB-EC"/>
</dbReference>
<dbReference type="InterPro" id="IPR000115">
    <property type="entry name" value="PRibGlycinamide_synth"/>
</dbReference>
<evidence type="ECO:0000256" key="1">
    <source>
        <dbReference type="ARBA" id="ARBA00005174"/>
    </source>
</evidence>
<dbReference type="Gene3D" id="3.30.470.20">
    <property type="entry name" value="ATP-grasp fold, B domain"/>
    <property type="match status" value="1"/>
</dbReference>
<evidence type="ECO:0000256" key="3">
    <source>
        <dbReference type="ARBA" id="ARBA00022598"/>
    </source>
</evidence>
<accession>A0A481YWZ7</accession>
<dbReference type="GO" id="GO:0046872">
    <property type="term" value="F:metal ion binding"/>
    <property type="evidence" value="ECO:0007669"/>
    <property type="project" value="InterPro"/>
</dbReference>
<dbReference type="InterPro" id="IPR011761">
    <property type="entry name" value="ATP-grasp"/>
</dbReference>
<evidence type="ECO:0000256" key="6">
    <source>
        <dbReference type="ARBA" id="ARBA00022840"/>
    </source>
</evidence>
<dbReference type="PANTHER" id="PTHR43472">
    <property type="entry name" value="PHOSPHORIBOSYLAMINE--GLYCINE LIGASE"/>
    <property type="match status" value="1"/>
</dbReference>
<protein>
    <recommendedName>
        <fullName evidence="2">phosphoribosylamine--glycine ligase</fullName>
        <ecNumber evidence="2">6.3.4.13</ecNumber>
    </recommendedName>
    <alternativeName>
        <fullName evidence="8">Glycinamide ribonucleotide synthetase</fullName>
    </alternativeName>
    <alternativeName>
        <fullName evidence="9">Phosphoribosylglycinamide synthetase</fullName>
    </alternativeName>
</protein>
<evidence type="ECO:0000256" key="2">
    <source>
        <dbReference type="ARBA" id="ARBA00013255"/>
    </source>
</evidence>
<dbReference type="SMART" id="SM01209">
    <property type="entry name" value="GARS_A"/>
    <property type="match status" value="1"/>
</dbReference>
<proteinExistence type="inferred from homology"/>
<comment type="pathway">
    <text evidence="1">Purine metabolism; IMP biosynthesis via de novo pathway; N(1)-(5-phospho-D-ribosyl)glycinamide from 5-phospho-alpha-D-ribose 1-diphosphate: step 2/2.</text>
</comment>
<organism evidence="11">
    <name type="scientific">Marseillevirus LCMAC201</name>
    <dbReference type="NCBI Taxonomy" id="2506605"/>
    <lineage>
        <taxon>Viruses</taxon>
        <taxon>Varidnaviria</taxon>
        <taxon>Bamfordvirae</taxon>
        <taxon>Nucleocytoviricota</taxon>
        <taxon>Megaviricetes</taxon>
        <taxon>Pimascovirales</taxon>
        <taxon>Pimascovirales incertae sedis</taxon>
        <taxon>Marseilleviridae</taxon>
    </lineage>
</organism>
<dbReference type="Pfam" id="PF01071">
    <property type="entry name" value="GARS_A"/>
    <property type="match status" value="1"/>
</dbReference>
<sequence>MIITKVLIIGTGGREHAIAKALSKSVHYIEIYALGGWVNPGIESIGHIDILDINSNTTIVEYAQIKEIDIVIIGSENQLAQGLADALNTAGIFCVGPTRELAQLETDKVYTRKLLPSQYNPKYRVFDVESYSLDKLKEYLIELDHQYVVKAVGIRGGKGVKVSDVHLKDITDTHDWCCKLIEEDGQVLIEERLFGEEFTLQAFTDAHSHLVNMPVVKDFKRLGDGDSGPNTGGMGCISFAGGSAPFLTPVDLATAQQVNQDILSKLPGYVGVLYGSFIKTSSGVKVIEYNCRFGDPEVINVLELLQTDLIDILSAMYNSSLDQLRVRWSTDAMITNYVVAPGYPDHPQSSDLILRSTSHAIFGKIIKVAGVYTQLSGRSVALWSRGKSVGIAYNKNQLLLNLVCGDCQYRTDIGKEVSLL</sequence>
<keyword evidence="4" id="KW-0547">Nucleotide-binding</keyword>
<dbReference type="PANTHER" id="PTHR43472:SF1">
    <property type="entry name" value="PHOSPHORIBOSYLAMINE--GLYCINE LIGASE, CHLOROPLASTIC"/>
    <property type="match status" value="1"/>
</dbReference>
<reference evidence="11" key="1">
    <citation type="journal article" date="2019" name="MBio">
        <title>Virus Genomes from Deep Sea Sediments Expand the Ocean Megavirome and Support Independent Origins of Viral Gigantism.</title>
        <authorList>
            <person name="Backstrom D."/>
            <person name="Yutin N."/>
            <person name="Jorgensen S.L."/>
            <person name="Dharamshi J."/>
            <person name="Homa F."/>
            <person name="Zaremba-Niedwiedzka K."/>
            <person name="Spang A."/>
            <person name="Wolf Y.I."/>
            <person name="Koonin E.V."/>
            <person name="Ettema T.J."/>
        </authorList>
    </citation>
    <scope>NUCLEOTIDE SEQUENCE</scope>
</reference>
<evidence type="ECO:0000313" key="11">
    <source>
        <dbReference type="EMBL" id="QBK87639.1"/>
    </source>
</evidence>
<dbReference type="SUPFAM" id="SSF56059">
    <property type="entry name" value="Glutathione synthetase ATP-binding domain-like"/>
    <property type="match status" value="1"/>
</dbReference>
<dbReference type="SUPFAM" id="SSF52440">
    <property type="entry name" value="PreATP-grasp domain"/>
    <property type="match status" value="1"/>
</dbReference>
<dbReference type="NCBIfam" id="TIGR00877">
    <property type="entry name" value="purD"/>
    <property type="match status" value="1"/>
</dbReference>
<dbReference type="GO" id="GO:0006189">
    <property type="term" value="P:'de novo' IMP biosynthetic process"/>
    <property type="evidence" value="ECO:0007669"/>
    <property type="project" value="UniProtKB-UniPathway"/>
</dbReference>
<dbReference type="Gene3D" id="3.30.1490.20">
    <property type="entry name" value="ATP-grasp fold, A domain"/>
    <property type="match status" value="1"/>
</dbReference>
<dbReference type="InterPro" id="IPR020561">
    <property type="entry name" value="PRibGlycinamid_synth_ATP-grasp"/>
</dbReference>
<evidence type="ECO:0000256" key="8">
    <source>
        <dbReference type="ARBA" id="ARBA00042242"/>
    </source>
</evidence>